<evidence type="ECO:0000256" key="3">
    <source>
        <dbReference type="ARBA" id="ARBA00023136"/>
    </source>
</evidence>
<sequence length="604" mass="64623">MAGSDPHGSTTVPAPGNLSLRSRAALLVLVALLLLLGLRLVWVQGVDPTGQAAAAMDERLTTQEIRPERGAILDRDGDVLAESVRRYDIVADQRIVKDFKEYDVERREQVLVDVGSRLATLADVLDMPEEEVRARTLGSSPYSVVKASVTPEVRDRVMALNLPGVLAEAVDRRTYPNGAVAGGVLGFMGGDGVPLEGLEKSQDEVLSGTPGERSFEVGADGIRIPIAEQEVTPAVDGADLRLTLDKDAQWYAQEAVAALADAHDAEWANAVVMDVRTGELLVLADSTTVDPGDPSATPAEFRTATVVRTPYEPGSTGKAVTMAAAIDATDLTAHSGFEVPDRLEFPGQPPIRDASSHPTYEMTVAGIFARSYNTGTVKVAERLSDEQRYEYMRAFGIGGPIELGLPYPATSVLREPEDWDGRQRLVNAFGQGYTVTTVHTAQQFQALANGGVLEPARLIRSTVDADGAEHRWPAAAEPRRVVSEDTARQMLRMMETVVTQGTGRTAAIPGYRVGGKSSTAQVAGRTGTYDGYNYGFTAVAPLDDPRFVVSVSMNRPSSGGSSAVVATTASRIMSHLLGQAGVPATGDEPQDYHVFVDDPQERPW</sequence>
<dbReference type="GO" id="GO:0008658">
    <property type="term" value="F:penicillin binding"/>
    <property type="evidence" value="ECO:0007669"/>
    <property type="project" value="InterPro"/>
</dbReference>
<dbReference type="GO" id="GO:0005886">
    <property type="term" value="C:plasma membrane"/>
    <property type="evidence" value="ECO:0007669"/>
    <property type="project" value="TreeGrafter"/>
</dbReference>
<feature type="domain" description="Penicillin-binding protein dimerisation" evidence="5">
    <location>
        <begin position="65"/>
        <end position="222"/>
    </location>
</feature>
<keyword evidence="6" id="KW-0132">Cell division</keyword>
<dbReference type="GO" id="GO:0051301">
    <property type="term" value="P:cell division"/>
    <property type="evidence" value="ECO:0007669"/>
    <property type="project" value="UniProtKB-KW"/>
</dbReference>
<dbReference type="Pfam" id="PF03717">
    <property type="entry name" value="PBP_dimer"/>
    <property type="match status" value="1"/>
</dbReference>
<dbReference type="Pfam" id="PF00905">
    <property type="entry name" value="Transpeptidase"/>
    <property type="match status" value="1"/>
</dbReference>
<evidence type="ECO:0000256" key="1">
    <source>
        <dbReference type="ARBA" id="ARBA00004370"/>
    </source>
</evidence>
<gene>
    <name evidence="6" type="ORF">BJ976_000824</name>
</gene>
<evidence type="ECO:0000313" key="6">
    <source>
        <dbReference type="EMBL" id="MBB4882473.1"/>
    </source>
</evidence>
<evidence type="ECO:0000259" key="4">
    <source>
        <dbReference type="Pfam" id="PF00905"/>
    </source>
</evidence>
<dbReference type="AlphaFoldDB" id="A0A4Y8WZU2"/>
<dbReference type="Gene3D" id="3.90.1310.10">
    <property type="entry name" value="Penicillin-binding protein 2a (Domain 2)"/>
    <property type="match status" value="1"/>
</dbReference>
<dbReference type="InterPro" id="IPR036138">
    <property type="entry name" value="PBP_dimer_sf"/>
</dbReference>
<dbReference type="GO" id="GO:0071555">
    <property type="term" value="P:cell wall organization"/>
    <property type="evidence" value="ECO:0007669"/>
    <property type="project" value="TreeGrafter"/>
</dbReference>
<feature type="domain" description="Penicillin-binding protein transpeptidase" evidence="4">
    <location>
        <begin position="270"/>
        <end position="573"/>
    </location>
</feature>
<dbReference type="SUPFAM" id="SSF56519">
    <property type="entry name" value="Penicillin binding protein dimerisation domain"/>
    <property type="match status" value="1"/>
</dbReference>
<dbReference type="OrthoDB" id="9789078at2"/>
<dbReference type="PANTHER" id="PTHR30627">
    <property type="entry name" value="PEPTIDOGLYCAN D,D-TRANSPEPTIDASE"/>
    <property type="match status" value="1"/>
</dbReference>
<keyword evidence="6" id="KW-0131">Cell cycle</keyword>
<evidence type="ECO:0000256" key="2">
    <source>
        <dbReference type="ARBA" id="ARBA00007171"/>
    </source>
</evidence>
<reference evidence="6 7" key="1">
    <citation type="submission" date="2020-08" db="EMBL/GenBank/DDBJ databases">
        <title>Sequencing the genomes of 1000 actinobacteria strains.</title>
        <authorList>
            <person name="Klenk H.-P."/>
        </authorList>
    </citation>
    <scope>NUCLEOTIDE SEQUENCE [LARGE SCALE GENOMIC DNA]</scope>
    <source>
        <strain evidence="6 7">DSM 19079</strain>
    </source>
</reference>
<dbReference type="EMBL" id="JACHMC010000001">
    <property type="protein sequence ID" value="MBB4882473.1"/>
    <property type="molecule type" value="Genomic_DNA"/>
</dbReference>
<keyword evidence="7" id="KW-1185">Reference proteome</keyword>
<comment type="similarity">
    <text evidence="2">Belongs to the transpeptidase family.</text>
</comment>
<comment type="caution">
    <text evidence="6">The sequence shown here is derived from an EMBL/GenBank/DDBJ whole genome shotgun (WGS) entry which is preliminary data.</text>
</comment>
<dbReference type="InterPro" id="IPR050515">
    <property type="entry name" value="Beta-lactam/transpept"/>
</dbReference>
<dbReference type="SUPFAM" id="SSF56601">
    <property type="entry name" value="beta-lactamase/transpeptidase-like"/>
    <property type="match status" value="1"/>
</dbReference>
<dbReference type="Proteomes" id="UP000560081">
    <property type="component" value="Unassembled WGS sequence"/>
</dbReference>
<organism evidence="6 7">
    <name type="scientific">Micrococcus flavus</name>
    <dbReference type="NCBI Taxonomy" id="384602"/>
    <lineage>
        <taxon>Bacteria</taxon>
        <taxon>Bacillati</taxon>
        <taxon>Actinomycetota</taxon>
        <taxon>Actinomycetes</taxon>
        <taxon>Micrococcales</taxon>
        <taxon>Micrococcaceae</taxon>
        <taxon>Micrococcus</taxon>
    </lineage>
</organism>
<dbReference type="Gene3D" id="3.30.450.330">
    <property type="match status" value="1"/>
</dbReference>
<dbReference type="InterPro" id="IPR012338">
    <property type="entry name" value="Beta-lactam/transpept-like"/>
</dbReference>
<proteinExistence type="inferred from homology"/>
<comment type="subcellular location">
    <subcellularLocation>
        <location evidence="1">Membrane</location>
    </subcellularLocation>
</comment>
<protein>
    <submittedName>
        <fullName evidence="6">Cell division protein FtsI (Penicillin-binding protein 3)</fullName>
    </submittedName>
</protein>
<name>A0A4Y8WZU2_9MICC</name>
<dbReference type="PANTHER" id="PTHR30627:SF1">
    <property type="entry name" value="PEPTIDOGLYCAN D,D-TRANSPEPTIDASE FTSI"/>
    <property type="match status" value="1"/>
</dbReference>
<dbReference type="Gene3D" id="3.40.710.10">
    <property type="entry name" value="DD-peptidase/beta-lactamase superfamily"/>
    <property type="match status" value="1"/>
</dbReference>
<dbReference type="InterPro" id="IPR001460">
    <property type="entry name" value="PCN-bd_Tpept"/>
</dbReference>
<dbReference type="RefSeq" id="WP_135030381.1">
    <property type="nucleotide sequence ID" value="NZ_BMLA01000001.1"/>
</dbReference>
<keyword evidence="3" id="KW-0472">Membrane</keyword>
<accession>A0A4Y8WZU2</accession>
<dbReference type="InterPro" id="IPR005311">
    <property type="entry name" value="PBP_dimer"/>
</dbReference>
<evidence type="ECO:0000259" key="5">
    <source>
        <dbReference type="Pfam" id="PF03717"/>
    </source>
</evidence>
<evidence type="ECO:0000313" key="7">
    <source>
        <dbReference type="Proteomes" id="UP000560081"/>
    </source>
</evidence>